<gene>
    <name evidence="2" type="ordered locus">Htur_1915</name>
</gene>
<keyword evidence="1" id="KW-0812">Transmembrane</keyword>
<dbReference type="GeneID" id="8742513"/>
<protein>
    <submittedName>
        <fullName evidence="2">Uncharacterized protein</fullName>
    </submittedName>
</protein>
<proteinExistence type="predicted"/>
<feature type="transmembrane region" description="Helical" evidence="1">
    <location>
        <begin position="115"/>
        <end position="136"/>
    </location>
</feature>
<evidence type="ECO:0000256" key="1">
    <source>
        <dbReference type="SAM" id="Phobius"/>
    </source>
</evidence>
<evidence type="ECO:0000313" key="2">
    <source>
        <dbReference type="EMBL" id="ADB60800.1"/>
    </source>
</evidence>
<feature type="transmembrane region" description="Helical" evidence="1">
    <location>
        <begin position="83"/>
        <end position="109"/>
    </location>
</feature>
<dbReference type="STRING" id="543526.Htur_1915"/>
<dbReference type="KEGG" id="htu:Htur_1915"/>
<organism evidence="2 3">
    <name type="scientific">Haloterrigena turkmenica (strain ATCC 51198 / DSM 5511 / JCM 9101 / NCIMB 13204 / VKM B-1734 / 4k)</name>
    <name type="common">Halococcus turkmenicus</name>
    <dbReference type="NCBI Taxonomy" id="543526"/>
    <lineage>
        <taxon>Archaea</taxon>
        <taxon>Methanobacteriati</taxon>
        <taxon>Methanobacteriota</taxon>
        <taxon>Stenosarchaea group</taxon>
        <taxon>Halobacteria</taxon>
        <taxon>Halobacteriales</taxon>
        <taxon>Natrialbaceae</taxon>
        <taxon>Haloterrigena</taxon>
    </lineage>
</organism>
<keyword evidence="3" id="KW-1185">Reference proteome</keyword>
<feature type="transmembrane region" description="Helical" evidence="1">
    <location>
        <begin position="148"/>
        <end position="168"/>
    </location>
</feature>
<feature type="transmembrane region" description="Helical" evidence="1">
    <location>
        <begin position="174"/>
        <end position="194"/>
    </location>
</feature>
<keyword evidence="1" id="KW-0472">Membrane</keyword>
<dbReference type="Proteomes" id="UP000001903">
    <property type="component" value="Chromosome"/>
</dbReference>
<dbReference type="OrthoDB" id="351342at2157"/>
<dbReference type="HOGENOM" id="CLU_1264553_0_0_2"/>
<evidence type="ECO:0000313" key="3">
    <source>
        <dbReference type="Proteomes" id="UP000001903"/>
    </source>
</evidence>
<dbReference type="AlphaFoldDB" id="D2RSM4"/>
<accession>D2RSM4</accession>
<dbReference type="EMBL" id="CP001860">
    <property type="protein sequence ID" value="ADB60800.1"/>
    <property type="molecule type" value="Genomic_DNA"/>
</dbReference>
<keyword evidence="1" id="KW-1133">Transmembrane helix</keyword>
<feature type="transmembrane region" description="Helical" evidence="1">
    <location>
        <begin position="47"/>
        <end position="71"/>
    </location>
</feature>
<sequence length="214" mass="22008">MASVTKPQWGSFAKWSATAFLVAGLLMVVDAAIVATNIVTGEEGFLVLGQAFVGAAWTGALIGLLGLYPGLADRSRWLSRAGVVFAGIGVVTFAVMAVVSLVDYVGILAGEFDSIGVFFIPGVLVGSVLGFVAFGVASLWTDAYSRTLGVLLLVPAILVATNILRFVAGLEAATLTLAIVIGDALAMLAIGYVLRSSPQLSGRLEPAPGEVRHG</sequence>
<name>D2RSM4_HALTV</name>
<reference evidence="2 3" key="1">
    <citation type="journal article" date="2010" name="Stand. Genomic Sci.">
        <title>Complete genome sequence of Haloterrigena turkmenica type strain (4k).</title>
        <authorList>
            <person name="Saunders E."/>
            <person name="Tindall B.J."/>
            <person name="Fahnrich R."/>
            <person name="Lapidus A."/>
            <person name="Copeland A."/>
            <person name="Del Rio T.G."/>
            <person name="Lucas S."/>
            <person name="Chen F."/>
            <person name="Tice H."/>
            <person name="Cheng J.F."/>
            <person name="Han C."/>
            <person name="Detter J.C."/>
            <person name="Bruce D."/>
            <person name="Goodwin L."/>
            <person name="Chain P."/>
            <person name="Pitluck S."/>
            <person name="Pati A."/>
            <person name="Ivanova N."/>
            <person name="Mavromatis K."/>
            <person name="Chen A."/>
            <person name="Palaniappan K."/>
            <person name="Land M."/>
            <person name="Hauser L."/>
            <person name="Chang Y.J."/>
            <person name="Jeffries C.D."/>
            <person name="Brettin T."/>
            <person name="Rohde M."/>
            <person name="Goker M."/>
            <person name="Bristow J."/>
            <person name="Eisen J.A."/>
            <person name="Markowitz V."/>
            <person name="Hugenholtz P."/>
            <person name="Klenk H.P."/>
            <person name="Kyrpides N.C."/>
        </authorList>
    </citation>
    <scope>NUCLEOTIDE SEQUENCE [LARGE SCALE GENOMIC DNA]</scope>
    <source>
        <strain evidence="3">ATCC 51198 / DSM 5511 / JCM 9101 / NCIMB 13204 / VKM B-1734 / 4k</strain>
    </source>
</reference>
<dbReference type="RefSeq" id="WP_012943090.1">
    <property type="nucleotide sequence ID" value="NC_013743.1"/>
</dbReference>